<dbReference type="InterPro" id="IPR055348">
    <property type="entry name" value="DctQ"/>
</dbReference>
<comment type="function">
    <text evidence="9">Part of the tripartite ATP-independent periplasmic (TRAP) transport system.</text>
</comment>
<proteinExistence type="inferred from homology"/>
<dbReference type="Pfam" id="PF04290">
    <property type="entry name" value="DctQ"/>
    <property type="match status" value="1"/>
</dbReference>
<protein>
    <recommendedName>
        <fullName evidence="9">TRAP transporter small permease protein</fullName>
    </recommendedName>
</protein>
<feature type="domain" description="Tripartite ATP-independent periplasmic transporters DctQ component" evidence="10">
    <location>
        <begin position="46"/>
        <end position="173"/>
    </location>
</feature>
<dbReference type="RefSeq" id="WP_101535581.1">
    <property type="nucleotide sequence ID" value="NZ_JBFHIU010000032.1"/>
</dbReference>
<accession>A0A2N5XLX0</accession>
<keyword evidence="12" id="KW-1185">Reference proteome</keyword>
<evidence type="ECO:0000259" key="10">
    <source>
        <dbReference type="Pfam" id="PF04290"/>
    </source>
</evidence>
<dbReference type="GO" id="GO:0022857">
    <property type="term" value="F:transmembrane transporter activity"/>
    <property type="evidence" value="ECO:0007669"/>
    <property type="project" value="UniProtKB-UniRule"/>
</dbReference>
<dbReference type="EMBL" id="PKUQ01000052">
    <property type="protein sequence ID" value="PLW75428.1"/>
    <property type="molecule type" value="Genomic_DNA"/>
</dbReference>
<keyword evidence="7 9" id="KW-0472">Membrane</keyword>
<evidence type="ECO:0000313" key="12">
    <source>
        <dbReference type="Proteomes" id="UP000234881"/>
    </source>
</evidence>
<dbReference type="OrthoDB" id="4964541at2"/>
<comment type="subcellular location">
    <subcellularLocation>
        <location evidence="1 9">Cell inner membrane</location>
        <topology evidence="1 9">Multi-pass membrane protein</topology>
    </subcellularLocation>
</comment>
<dbReference type="Proteomes" id="UP000234881">
    <property type="component" value="Unassembled WGS sequence"/>
</dbReference>
<dbReference type="GO" id="GO:0005886">
    <property type="term" value="C:plasma membrane"/>
    <property type="evidence" value="ECO:0007669"/>
    <property type="project" value="UniProtKB-SubCell"/>
</dbReference>
<keyword evidence="2 9" id="KW-0813">Transport</keyword>
<evidence type="ECO:0000256" key="2">
    <source>
        <dbReference type="ARBA" id="ARBA00022448"/>
    </source>
</evidence>
<evidence type="ECO:0000313" key="11">
    <source>
        <dbReference type="EMBL" id="PLW75428.1"/>
    </source>
</evidence>
<dbReference type="PANTHER" id="PTHR35011:SF2">
    <property type="entry name" value="2,3-DIKETO-L-GULONATE TRAP TRANSPORTER SMALL PERMEASE PROTEIN YIAM"/>
    <property type="match status" value="1"/>
</dbReference>
<reference evidence="11 12" key="1">
    <citation type="submission" date="2018-01" db="EMBL/GenBank/DDBJ databases">
        <title>The draft genome sequence of Cohaesibacter sp. H1304.</title>
        <authorList>
            <person name="Wang N.-N."/>
            <person name="Du Z.-J."/>
        </authorList>
    </citation>
    <scope>NUCLEOTIDE SEQUENCE [LARGE SCALE GENOMIC DNA]</scope>
    <source>
        <strain evidence="11 12">H1304</strain>
    </source>
</reference>
<keyword evidence="3" id="KW-1003">Cell membrane</keyword>
<gene>
    <name evidence="11" type="ORF">C0081_20390</name>
</gene>
<feature type="transmembrane region" description="Helical" evidence="9">
    <location>
        <begin position="72"/>
        <end position="89"/>
    </location>
</feature>
<evidence type="ECO:0000256" key="9">
    <source>
        <dbReference type="RuleBase" id="RU369079"/>
    </source>
</evidence>
<keyword evidence="4 9" id="KW-0997">Cell inner membrane</keyword>
<evidence type="ECO:0000256" key="4">
    <source>
        <dbReference type="ARBA" id="ARBA00022519"/>
    </source>
</evidence>
<dbReference type="GO" id="GO:0015740">
    <property type="term" value="P:C4-dicarboxylate transport"/>
    <property type="evidence" value="ECO:0007669"/>
    <property type="project" value="TreeGrafter"/>
</dbReference>
<feature type="transmembrane region" description="Helical" evidence="9">
    <location>
        <begin position="151"/>
        <end position="172"/>
    </location>
</feature>
<comment type="subunit">
    <text evidence="9">The complex comprises the extracytoplasmic solute receptor protein and the two transmembrane proteins.</text>
</comment>
<evidence type="ECO:0000256" key="3">
    <source>
        <dbReference type="ARBA" id="ARBA00022475"/>
    </source>
</evidence>
<keyword evidence="5 9" id="KW-0812">Transmembrane</keyword>
<name>A0A2N5XLX0_9HYPH</name>
<evidence type="ECO:0000256" key="6">
    <source>
        <dbReference type="ARBA" id="ARBA00022989"/>
    </source>
</evidence>
<dbReference type="PANTHER" id="PTHR35011">
    <property type="entry name" value="2,3-DIKETO-L-GULONATE TRAP TRANSPORTER SMALL PERMEASE PROTEIN YIAM"/>
    <property type="match status" value="1"/>
</dbReference>
<keyword evidence="6 9" id="KW-1133">Transmembrane helix</keyword>
<organism evidence="11 12">
    <name type="scientific">Cohaesibacter celericrescens</name>
    <dbReference type="NCBI Taxonomy" id="2067669"/>
    <lineage>
        <taxon>Bacteria</taxon>
        <taxon>Pseudomonadati</taxon>
        <taxon>Pseudomonadota</taxon>
        <taxon>Alphaproteobacteria</taxon>
        <taxon>Hyphomicrobiales</taxon>
        <taxon>Cohaesibacteraceae</taxon>
    </lineage>
</organism>
<evidence type="ECO:0000256" key="8">
    <source>
        <dbReference type="ARBA" id="ARBA00038436"/>
    </source>
</evidence>
<feature type="transmembrane region" description="Helical" evidence="9">
    <location>
        <begin position="109"/>
        <end position="130"/>
    </location>
</feature>
<evidence type="ECO:0000256" key="5">
    <source>
        <dbReference type="ARBA" id="ARBA00022692"/>
    </source>
</evidence>
<evidence type="ECO:0000256" key="1">
    <source>
        <dbReference type="ARBA" id="ARBA00004429"/>
    </source>
</evidence>
<evidence type="ECO:0000256" key="7">
    <source>
        <dbReference type="ARBA" id="ARBA00023136"/>
    </source>
</evidence>
<sequence>MENHGAESGPLPGDVDPAPNVPPSLGPMRYLHSTVEALAIALFLAIVTVAVAQVVNRFFLGQSLSWSEEFQRYGHIWLVFMAVSIAYRRSAHIGVDVFQQMMPSPVGHALRIAIDIAWLVLGVFLILSVSKLLGISSRQISAGLGITMNKVYFGFVLGGAYMMICAVEQLILRVMGRMPK</sequence>
<comment type="similarity">
    <text evidence="8 9">Belongs to the TRAP transporter small permease family.</text>
</comment>
<comment type="caution">
    <text evidence="11">The sequence shown here is derived from an EMBL/GenBank/DDBJ whole genome shotgun (WGS) entry which is preliminary data.</text>
</comment>
<dbReference type="InterPro" id="IPR007387">
    <property type="entry name" value="TRAP_DctQ"/>
</dbReference>
<feature type="transmembrane region" description="Helical" evidence="9">
    <location>
        <begin position="37"/>
        <end position="60"/>
    </location>
</feature>
<dbReference type="AlphaFoldDB" id="A0A2N5XLX0"/>